<evidence type="ECO:0000256" key="8">
    <source>
        <dbReference type="ARBA" id="ARBA00022723"/>
    </source>
</evidence>
<dbReference type="PIRSF" id="PIRSF001461">
    <property type="entry name" value="RPE"/>
    <property type="match status" value="1"/>
</dbReference>
<evidence type="ECO:0000313" key="12">
    <source>
        <dbReference type="EMBL" id="MBS9475773.1"/>
    </source>
</evidence>
<dbReference type="InterPro" id="IPR011060">
    <property type="entry name" value="RibuloseP-bd_barrel"/>
</dbReference>
<proteinExistence type="inferred from homology"/>
<evidence type="ECO:0000313" key="13">
    <source>
        <dbReference type="Proteomes" id="UP001166585"/>
    </source>
</evidence>
<evidence type="ECO:0000256" key="11">
    <source>
        <dbReference type="PIRNR" id="PIRNR001461"/>
    </source>
</evidence>
<feature type="binding site" evidence="10">
    <location>
        <position position="36"/>
    </location>
    <ligand>
        <name>a divalent metal cation</name>
        <dbReference type="ChEBI" id="CHEBI:60240"/>
    </ligand>
</feature>
<dbReference type="HAMAP" id="MF_02227">
    <property type="entry name" value="RPE"/>
    <property type="match status" value="1"/>
</dbReference>
<dbReference type="InterPro" id="IPR013785">
    <property type="entry name" value="Aldolase_TIM"/>
</dbReference>
<evidence type="ECO:0000256" key="5">
    <source>
        <dbReference type="ARBA" id="ARBA00001954"/>
    </source>
</evidence>
<comment type="function">
    <text evidence="10">Catalyzes the reversible epimerization of D-ribulose 5-phosphate to D-xylulose 5-phosphate.</text>
</comment>
<protein>
    <recommendedName>
        <fullName evidence="7 10">Ribulose-phosphate 3-epimerase</fullName>
        <ecNumber evidence="7 10">5.1.3.1</ecNumber>
    </recommendedName>
</protein>
<dbReference type="GO" id="GO:0004750">
    <property type="term" value="F:D-ribulose-phosphate 3-epimerase activity"/>
    <property type="evidence" value="ECO:0007669"/>
    <property type="project" value="UniProtKB-EC"/>
</dbReference>
<comment type="cofactor">
    <cofactor evidence="4">
        <name>Zn(2+)</name>
        <dbReference type="ChEBI" id="CHEBI:29105"/>
    </cofactor>
</comment>
<evidence type="ECO:0000256" key="7">
    <source>
        <dbReference type="ARBA" id="ARBA00013188"/>
    </source>
</evidence>
<dbReference type="PROSITE" id="PS01086">
    <property type="entry name" value="RIBUL_P_3_EPIMER_2"/>
    <property type="match status" value="1"/>
</dbReference>
<feature type="binding site" evidence="10">
    <location>
        <position position="11"/>
    </location>
    <ligand>
        <name>substrate</name>
    </ligand>
</feature>
<evidence type="ECO:0000256" key="2">
    <source>
        <dbReference type="ARBA" id="ARBA00001936"/>
    </source>
</evidence>
<evidence type="ECO:0000256" key="6">
    <source>
        <dbReference type="ARBA" id="ARBA00009541"/>
    </source>
</evidence>
<dbReference type="PANTHER" id="PTHR11749">
    <property type="entry name" value="RIBULOSE-5-PHOSPHATE-3-EPIMERASE"/>
    <property type="match status" value="1"/>
</dbReference>
<comment type="cofactor">
    <cofactor evidence="5">
        <name>Fe(2+)</name>
        <dbReference type="ChEBI" id="CHEBI:29033"/>
    </cofactor>
</comment>
<gene>
    <name evidence="10" type="primary">rpe</name>
    <name evidence="12" type="ORF">KIP89_01470</name>
</gene>
<dbReference type="EMBL" id="JAHCQH010000004">
    <property type="protein sequence ID" value="MBS9475773.1"/>
    <property type="molecule type" value="Genomic_DNA"/>
</dbReference>
<evidence type="ECO:0000256" key="3">
    <source>
        <dbReference type="ARBA" id="ARBA00001941"/>
    </source>
</evidence>
<evidence type="ECO:0000256" key="1">
    <source>
        <dbReference type="ARBA" id="ARBA00001782"/>
    </source>
</evidence>
<accession>A0ABS5R273</accession>
<keyword evidence="10 11" id="KW-0119">Carbohydrate metabolism</keyword>
<feature type="binding site" evidence="10">
    <location>
        <position position="176"/>
    </location>
    <ligand>
        <name>a divalent metal cation</name>
        <dbReference type="ChEBI" id="CHEBI:60240"/>
    </ligand>
</feature>
<evidence type="ECO:0000256" key="4">
    <source>
        <dbReference type="ARBA" id="ARBA00001947"/>
    </source>
</evidence>
<feature type="active site" description="Proton acceptor" evidence="10">
    <location>
        <position position="38"/>
    </location>
</feature>
<sequence>MITRPLIIAPSILASDFARFGEELKAVDAAGADWIHIDIMDGHFVPNISFGPDVVKALRPLSAKPFDVHLMIAPADPYLEAFAKAGADHISVHAEAGPHLHRSLQAIRGLGKKAGVALNPATPASAIEHVLDIIDLVIVMTVNPGFGGQAFIAPVMDKVRQIKAMIGDRPIDIEIDGGVAPETAGACIAAGANALVAGSATFKGGASAYAGNIAAIRDAAARTRGELV</sequence>
<comment type="cofactor">
    <cofactor evidence="2">
        <name>Mn(2+)</name>
        <dbReference type="ChEBI" id="CHEBI:29035"/>
    </cofactor>
</comment>
<keyword evidence="9 10" id="KW-0413">Isomerase</keyword>
<keyword evidence="13" id="KW-1185">Reference proteome</keyword>
<feature type="binding site" evidence="10">
    <location>
        <position position="69"/>
    </location>
    <ligand>
        <name>a divalent metal cation</name>
        <dbReference type="ChEBI" id="CHEBI:60240"/>
    </ligand>
</feature>
<dbReference type="Gene3D" id="3.20.20.70">
    <property type="entry name" value="Aldolase class I"/>
    <property type="match status" value="1"/>
</dbReference>
<evidence type="ECO:0000256" key="9">
    <source>
        <dbReference type="ARBA" id="ARBA00023235"/>
    </source>
</evidence>
<keyword evidence="8 10" id="KW-0479">Metal-binding</keyword>
<dbReference type="SUPFAM" id="SSF51366">
    <property type="entry name" value="Ribulose-phoshate binding barrel"/>
    <property type="match status" value="1"/>
</dbReference>
<comment type="catalytic activity">
    <reaction evidence="1 10 11">
        <text>D-ribulose 5-phosphate = D-xylulose 5-phosphate</text>
        <dbReference type="Rhea" id="RHEA:13677"/>
        <dbReference type="ChEBI" id="CHEBI:57737"/>
        <dbReference type="ChEBI" id="CHEBI:58121"/>
        <dbReference type="EC" id="5.1.3.1"/>
    </reaction>
</comment>
<dbReference type="Pfam" id="PF00834">
    <property type="entry name" value="Ribul_P_3_epim"/>
    <property type="match status" value="1"/>
</dbReference>
<feature type="binding site" evidence="10">
    <location>
        <begin position="145"/>
        <end position="148"/>
    </location>
    <ligand>
        <name>substrate</name>
    </ligand>
</feature>
<feature type="active site" description="Proton donor" evidence="10">
    <location>
        <position position="176"/>
    </location>
</feature>
<organism evidence="12 13">
    <name type="scientific">Ancylobacter radicis</name>
    <dbReference type="NCBI Taxonomy" id="2836179"/>
    <lineage>
        <taxon>Bacteria</taxon>
        <taxon>Pseudomonadati</taxon>
        <taxon>Pseudomonadota</taxon>
        <taxon>Alphaproteobacteria</taxon>
        <taxon>Hyphomicrobiales</taxon>
        <taxon>Xanthobacteraceae</taxon>
        <taxon>Ancylobacter</taxon>
    </lineage>
</organism>
<feature type="binding site" evidence="10">
    <location>
        <begin position="176"/>
        <end position="178"/>
    </location>
    <ligand>
        <name>substrate</name>
    </ligand>
</feature>
<comment type="similarity">
    <text evidence="6 10 11">Belongs to the ribulose-phosphate 3-epimerase family.</text>
</comment>
<comment type="cofactor">
    <cofactor evidence="3">
        <name>Co(2+)</name>
        <dbReference type="ChEBI" id="CHEBI:48828"/>
    </cofactor>
</comment>
<name>A0ABS5R273_9HYPH</name>
<feature type="binding site" evidence="10">
    <location>
        <position position="69"/>
    </location>
    <ligand>
        <name>substrate</name>
    </ligand>
</feature>
<dbReference type="InterPro" id="IPR026019">
    <property type="entry name" value="Ribul_P_3_epim"/>
</dbReference>
<dbReference type="CDD" id="cd00429">
    <property type="entry name" value="RPE"/>
    <property type="match status" value="1"/>
</dbReference>
<dbReference type="EC" id="5.1.3.1" evidence="7 10"/>
<feature type="binding site" evidence="10">
    <location>
        <begin position="198"/>
        <end position="199"/>
    </location>
    <ligand>
        <name>substrate</name>
    </ligand>
</feature>
<reference evidence="12" key="1">
    <citation type="submission" date="2021-05" db="EMBL/GenBank/DDBJ databases">
        <authorList>
            <person name="Sun Q."/>
            <person name="Inoue M."/>
        </authorList>
    </citation>
    <scope>NUCLEOTIDE SEQUENCE</scope>
    <source>
        <strain evidence="12">VKM B-3255</strain>
    </source>
</reference>
<dbReference type="Proteomes" id="UP001166585">
    <property type="component" value="Unassembled WGS sequence"/>
</dbReference>
<feature type="binding site" evidence="10">
    <location>
        <position position="38"/>
    </location>
    <ligand>
        <name>a divalent metal cation</name>
        <dbReference type="ChEBI" id="CHEBI:60240"/>
    </ligand>
</feature>
<dbReference type="PROSITE" id="PS01085">
    <property type="entry name" value="RIBUL_P_3_EPIMER_1"/>
    <property type="match status" value="1"/>
</dbReference>
<evidence type="ECO:0000256" key="10">
    <source>
        <dbReference type="HAMAP-Rule" id="MF_02227"/>
    </source>
</evidence>
<dbReference type="NCBIfam" id="TIGR01163">
    <property type="entry name" value="rpe"/>
    <property type="match status" value="1"/>
</dbReference>
<comment type="pathway">
    <text evidence="10">Carbohydrate degradation.</text>
</comment>
<dbReference type="RefSeq" id="WP_213753625.1">
    <property type="nucleotide sequence ID" value="NZ_JAHCQH010000004.1"/>
</dbReference>
<comment type="caution">
    <text evidence="12">The sequence shown here is derived from an EMBL/GenBank/DDBJ whole genome shotgun (WGS) entry which is preliminary data.</text>
</comment>
<comment type="cofactor">
    <cofactor evidence="10">
        <name>a divalent metal cation</name>
        <dbReference type="ChEBI" id="CHEBI:60240"/>
    </cofactor>
    <text evidence="10">Binds 1 divalent metal cation per subunit.</text>
</comment>
<dbReference type="NCBIfam" id="NF004076">
    <property type="entry name" value="PRK05581.1-4"/>
    <property type="match status" value="1"/>
</dbReference>
<dbReference type="InterPro" id="IPR000056">
    <property type="entry name" value="Ribul_P_3_epim-like"/>
</dbReference>